<dbReference type="PANTHER" id="PTHR48079">
    <property type="entry name" value="PROTEIN YEEZ"/>
    <property type="match status" value="1"/>
</dbReference>
<dbReference type="Proteomes" id="UP001392437">
    <property type="component" value="Unassembled WGS sequence"/>
</dbReference>
<name>A0AAW0QDX5_9PEZI</name>
<dbReference type="GO" id="GO:0004029">
    <property type="term" value="F:aldehyde dehydrogenase (NAD+) activity"/>
    <property type="evidence" value="ECO:0007669"/>
    <property type="project" value="TreeGrafter"/>
</dbReference>
<gene>
    <name evidence="2" type="ORF">PG999_011311</name>
</gene>
<dbReference type="AlphaFoldDB" id="A0AAW0QDX5"/>
<dbReference type="Pfam" id="PF01370">
    <property type="entry name" value="Epimerase"/>
    <property type="match status" value="1"/>
</dbReference>
<organism evidence="2 3">
    <name type="scientific">Apiospora kogelbergensis</name>
    <dbReference type="NCBI Taxonomy" id="1337665"/>
    <lineage>
        <taxon>Eukaryota</taxon>
        <taxon>Fungi</taxon>
        <taxon>Dikarya</taxon>
        <taxon>Ascomycota</taxon>
        <taxon>Pezizomycotina</taxon>
        <taxon>Sordariomycetes</taxon>
        <taxon>Xylariomycetidae</taxon>
        <taxon>Amphisphaeriales</taxon>
        <taxon>Apiosporaceae</taxon>
        <taxon>Apiospora</taxon>
    </lineage>
</organism>
<evidence type="ECO:0000313" key="2">
    <source>
        <dbReference type="EMBL" id="KAK8100937.1"/>
    </source>
</evidence>
<reference evidence="2 3" key="1">
    <citation type="submission" date="2023-01" db="EMBL/GenBank/DDBJ databases">
        <title>Analysis of 21 Apiospora genomes using comparative genomics revels a genus with tremendous synthesis potential of carbohydrate active enzymes and secondary metabolites.</title>
        <authorList>
            <person name="Sorensen T."/>
        </authorList>
    </citation>
    <scope>NUCLEOTIDE SEQUENCE [LARGE SCALE GENOMIC DNA]</scope>
    <source>
        <strain evidence="2 3">CBS 117206</strain>
    </source>
</reference>
<dbReference type="EMBL" id="JAQQWP010000009">
    <property type="protein sequence ID" value="KAK8100937.1"/>
    <property type="molecule type" value="Genomic_DNA"/>
</dbReference>
<evidence type="ECO:0000259" key="1">
    <source>
        <dbReference type="Pfam" id="PF01370"/>
    </source>
</evidence>
<protein>
    <recommendedName>
        <fullName evidence="1">NAD-dependent epimerase/dehydratase domain-containing protein</fullName>
    </recommendedName>
</protein>
<keyword evidence="3" id="KW-1185">Reference proteome</keyword>
<dbReference type="GO" id="GO:0005737">
    <property type="term" value="C:cytoplasm"/>
    <property type="evidence" value="ECO:0007669"/>
    <property type="project" value="TreeGrafter"/>
</dbReference>
<comment type="caution">
    <text evidence="2">The sequence shown here is derived from an EMBL/GenBank/DDBJ whole genome shotgun (WGS) entry which is preliminary data.</text>
</comment>
<dbReference type="InterPro" id="IPR036291">
    <property type="entry name" value="NAD(P)-bd_dom_sf"/>
</dbReference>
<dbReference type="SUPFAM" id="SSF51735">
    <property type="entry name" value="NAD(P)-binding Rossmann-fold domains"/>
    <property type="match status" value="1"/>
</dbReference>
<sequence length="355" mass="38776">MATVGAHAGKSVLLIGPGFIGWNVLELLVKDQYDVTAFTRSKEHAAKLTETGAKNVVLGSLDDKQLIGDEVTKHDIVLHIASADHAASAEAVLDGVQRRAEKGQSTIYIHTSGTSVIGDAEARGKKSSKVYHDSKPEEINALPDKAPHRQIDLGILDVQKKLGAKAKMAIVMPPLIYGYNDKHGRLSIQIPTLTRFALKHGFAGYVGEGDAVWSQIHVKDLARGYRMILHQLESTPADSPELLENPYYFCECAGDQEASWKEMAALIGHALHEQGKIADPTPRQIDTKLYGDIFGPDFTEAVMGLNSRSRAERLRALGWKPVEKSWQQSFVMDELPVILKEDNSKFAGYGAAVAS</sequence>
<accession>A0AAW0QDX5</accession>
<dbReference type="InterPro" id="IPR001509">
    <property type="entry name" value="Epimerase_deHydtase"/>
</dbReference>
<dbReference type="InterPro" id="IPR051783">
    <property type="entry name" value="NAD(P)-dependent_oxidoreduct"/>
</dbReference>
<dbReference type="PANTHER" id="PTHR48079:SF6">
    <property type="entry name" value="NAD(P)-BINDING DOMAIN-CONTAINING PROTEIN-RELATED"/>
    <property type="match status" value="1"/>
</dbReference>
<proteinExistence type="predicted"/>
<dbReference type="Gene3D" id="3.40.50.720">
    <property type="entry name" value="NAD(P)-binding Rossmann-like Domain"/>
    <property type="match status" value="1"/>
</dbReference>
<evidence type="ECO:0000313" key="3">
    <source>
        <dbReference type="Proteomes" id="UP001392437"/>
    </source>
</evidence>
<feature type="domain" description="NAD-dependent epimerase/dehydratase" evidence="1">
    <location>
        <begin position="17"/>
        <end position="234"/>
    </location>
</feature>